<reference evidence="1" key="1">
    <citation type="journal article" date="2014" name="Front. Microbiol.">
        <title>High frequency of phylogenetically diverse reductive dehalogenase-homologous genes in deep subseafloor sedimentary metagenomes.</title>
        <authorList>
            <person name="Kawai M."/>
            <person name="Futagami T."/>
            <person name="Toyoda A."/>
            <person name="Takaki Y."/>
            <person name="Nishi S."/>
            <person name="Hori S."/>
            <person name="Arai W."/>
            <person name="Tsubouchi T."/>
            <person name="Morono Y."/>
            <person name="Uchiyama I."/>
            <person name="Ito T."/>
            <person name="Fujiyama A."/>
            <person name="Inagaki F."/>
            <person name="Takami H."/>
        </authorList>
    </citation>
    <scope>NUCLEOTIDE SEQUENCE</scope>
    <source>
        <strain evidence="1">Expedition CK06-06</strain>
    </source>
</reference>
<dbReference type="EMBL" id="BART01037312">
    <property type="protein sequence ID" value="GAH06618.1"/>
    <property type="molecule type" value="Genomic_DNA"/>
</dbReference>
<gene>
    <name evidence="1" type="ORF">S01H4_62488</name>
</gene>
<sequence>VCGVGCHRGGWGQTYKDDATPEDKKEYRGYAKKIIALMEDTSGQA</sequence>
<feature type="non-terminal residue" evidence="1">
    <location>
        <position position="1"/>
    </location>
</feature>
<organism evidence="1">
    <name type="scientific">marine sediment metagenome</name>
    <dbReference type="NCBI Taxonomy" id="412755"/>
    <lineage>
        <taxon>unclassified sequences</taxon>
        <taxon>metagenomes</taxon>
        <taxon>ecological metagenomes</taxon>
    </lineage>
</organism>
<accession>X1ED77</accession>
<name>X1ED77_9ZZZZ</name>
<dbReference type="AlphaFoldDB" id="X1ED77"/>
<proteinExistence type="predicted"/>
<comment type="caution">
    <text evidence="1">The sequence shown here is derived from an EMBL/GenBank/DDBJ whole genome shotgun (WGS) entry which is preliminary data.</text>
</comment>
<protein>
    <submittedName>
        <fullName evidence="1">Uncharacterized protein</fullName>
    </submittedName>
</protein>
<evidence type="ECO:0000313" key="1">
    <source>
        <dbReference type="EMBL" id="GAH06618.1"/>
    </source>
</evidence>